<proteinExistence type="inferred from homology"/>
<dbReference type="GO" id="GO:0030288">
    <property type="term" value="C:outer membrane-bounded periplasmic space"/>
    <property type="evidence" value="ECO:0007669"/>
    <property type="project" value="UniProtKB-ARBA"/>
</dbReference>
<dbReference type="AlphaFoldDB" id="A0A1W2BG95"/>
<keyword evidence="2" id="KW-0813">Transport</keyword>
<evidence type="ECO:0000313" key="6">
    <source>
        <dbReference type="Proteomes" id="UP000192418"/>
    </source>
</evidence>
<name>A0A1W2BG95_9BACT</name>
<dbReference type="GO" id="GO:1904680">
    <property type="term" value="F:peptide transmembrane transporter activity"/>
    <property type="evidence" value="ECO:0007669"/>
    <property type="project" value="TreeGrafter"/>
</dbReference>
<dbReference type="PIRSF" id="PIRSF002741">
    <property type="entry name" value="MppA"/>
    <property type="match status" value="1"/>
</dbReference>
<keyword evidence="3" id="KW-0732">Signal</keyword>
<evidence type="ECO:0000313" key="5">
    <source>
        <dbReference type="EMBL" id="SMC71762.1"/>
    </source>
</evidence>
<dbReference type="Proteomes" id="UP000192418">
    <property type="component" value="Unassembled WGS sequence"/>
</dbReference>
<dbReference type="InterPro" id="IPR039424">
    <property type="entry name" value="SBP_5"/>
</dbReference>
<gene>
    <name evidence="5" type="ORF">SAMN02746065_10862</name>
</gene>
<dbReference type="Gene3D" id="3.10.105.10">
    <property type="entry name" value="Dipeptide-binding Protein, Domain 3"/>
    <property type="match status" value="1"/>
</dbReference>
<dbReference type="PANTHER" id="PTHR30290">
    <property type="entry name" value="PERIPLASMIC BINDING COMPONENT OF ABC TRANSPORTER"/>
    <property type="match status" value="1"/>
</dbReference>
<sequence length="497" mass="56088">MGNFDPHLATASQDRIMADLIFNGLLRYVPGQVPKIEPDLAKEMPTFHMVNGKYVCRILLKKGVMFHAAPNIPSHELTADDVVYSLNKSADIKKSAYASNYAGMTVKKTGRYAIKIIIEPPLSTLLFLPKLTDYGGGFIVSKKIITTMGYNQFKKHPVGTGPFAFKRYLPGKKVELTAHKDYFRGTPKLHGITFHLMPELKDREAALCNGELDIITGSGKKGWVESIKNNSKEIEIDTHGVGEMGIVFLNTQVKPMDDIRVRKAIAYALNRKIFLQATSKLISGPVFSPVPTVFLPGGLSESNVRELGLDYVQNLEKAKQLLDQAGYSQGFTLDLVTSEKRLFQTNYMILKQQLSQIGINCHVKVVSHRDMHKSIRDKKNPKGIVFYVAWRPNADAYLSQFFHSHFIPAAGEKTGTNFSYYNKIDKLIEDARCEIDLERQSHLWSQAQIKILNDMAALPLMYTLQIYARKPWLDYGHPIESSMALYPQFTEKTCFLK</sequence>
<comment type="similarity">
    <text evidence="1">Belongs to the bacterial solute-binding protein 5 family.</text>
</comment>
<dbReference type="RefSeq" id="WP_170923769.1">
    <property type="nucleotide sequence ID" value="NZ_FWXY01000008.1"/>
</dbReference>
<dbReference type="InterPro" id="IPR000914">
    <property type="entry name" value="SBP_5_dom"/>
</dbReference>
<dbReference type="EMBL" id="FWXY01000008">
    <property type="protein sequence ID" value="SMC71762.1"/>
    <property type="molecule type" value="Genomic_DNA"/>
</dbReference>
<dbReference type="STRING" id="1121400.SAMN02746065_10862"/>
<dbReference type="GO" id="GO:0015833">
    <property type="term" value="P:peptide transport"/>
    <property type="evidence" value="ECO:0007669"/>
    <property type="project" value="TreeGrafter"/>
</dbReference>
<dbReference type="Gene3D" id="3.40.190.10">
    <property type="entry name" value="Periplasmic binding protein-like II"/>
    <property type="match status" value="1"/>
</dbReference>
<protein>
    <submittedName>
        <fullName evidence="5">ABC-type transport system, substrate-binding protein</fullName>
    </submittedName>
</protein>
<feature type="domain" description="Solute-binding protein family 5" evidence="4">
    <location>
        <begin position="35"/>
        <end position="404"/>
    </location>
</feature>
<dbReference type="GO" id="GO:0043190">
    <property type="term" value="C:ATP-binding cassette (ABC) transporter complex"/>
    <property type="evidence" value="ECO:0007669"/>
    <property type="project" value="InterPro"/>
</dbReference>
<evidence type="ECO:0000256" key="2">
    <source>
        <dbReference type="ARBA" id="ARBA00022448"/>
    </source>
</evidence>
<dbReference type="InterPro" id="IPR030678">
    <property type="entry name" value="Peptide/Ni-bd"/>
</dbReference>
<dbReference type="Pfam" id="PF00496">
    <property type="entry name" value="SBP_bac_5"/>
    <property type="match status" value="1"/>
</dbReference>
<accession>A0A1W2BG95</accession>
<reference evidence="5 6" key="1">
    <citation type="submission" date="2017-04" db="EMBL/GenBank/DDBJ databases">
        <authorList>
            <person name="Afonso C.L."/>
            <person name="Miller P.J."/>
            <person name="Scott M.A."/>
            <person name="Spackman E."/>
            <person name="Goraichik I."/>
            <person name="Dimitrov K.M."/>
            <person name="Suarez D.L."/>
            <person name="Swayne D.E."/>
        </authorList>
    </citation>
    <scope>NUCLEOTIDE SEQUENCE [LARGE SCALE GENOMIC DNA]</scope>
    <source>
        <strain evidence="5 6">DSM 3385</strain>
    </source>
</reference>
<organism evidence="5 6">
    <name type="scientific">Desulfocicer vacuolatum DSM 3385</name>
    <dbReference type="NCBI Taxonomy" id="1121400"/>
    <lineage>
        <taxon>Bacteria</taxon>
        <taxon>Pseudomonadati</taxon>
        <taxon>Thermodesulfobacteriota</taxon>
        <taxon>Desulfobacteria</taxon>
        <taxon>Desulfobacterales</taxon>
        <taxon>Desulfobacteraceae</taxon>
        <taxon>Desulfocicer</taxon>
    </lineage>
</organism>
<dbReference type="Gene3D" id="3.90.76.10">
    <property type="entry name" value="Dipeptide-binding Protein, Domain 1"/>
    <property type="match status" value="1"/>
</dbReference>
<keyword evidence="6" id="KW-1185">Reference proteome</keyword>
<dbReference type="SUPFAM" id="SSF53850">
    <property type="entry name" value="Periplasmic binding protein-like II"/>
    <property type="match status" value="1"/>
</dbReference>
<evidence type="ECO:0000256" key="1">
    <source>
        <dbReference type="ARBA" id="ARBA00005695"/>
    </source>
</evidence>
<dbReference type="PANTHER" id="PTHR30290:SF9">
    <property type="entry name" value="OLIGOPEPTIDE-BINDING PROTEIN APPA"/>
    <property type="match status" value="1"/>
</dbReference>
<evidence type="ECO:0000259" key="4">
    <source>
        <dbReference type="Pfam" id="PF00496"/>
    </source>
</evidence>
<evidence type="ECO:0000256" key="3">
    <source>
        <dbReference type="ARBA" id="ARBA00022729"/>
    </source>
</evidence>